<dbReference type="RefSeq" id="WP_141646244.1">
    <property type="nucleotide sequence ID" value="NZ_VIFM01000159.1"/>
</dbReference>
<evidence type="ECO:0000313" key="2">
    <source>
        <dbReference type="EMBL" id="TQF12001.1"/>
    </source>
</evidence>
<reference evidence="2 3" key="1">
    <citation type="submission" date="2019-06" db="EMBL/GenBank/DDBJ databases">
        <authorList>
            <person name="Livingstone P."/>
            <person name="Whitworth D."/>
        </authorList>
    </citation>
    <scope>NUCLEOTIDE SEQUENCE [LARGE SCALE GENOMIC DNA]</scope>
    <source>
        <strain evidence="2 3">AM401</strain>
    </source>
</reference>
<dbReference type="OrthoDB" id="5381821at2"/>
<name>A0A540WSK1_9BACT</name>
<dbReference type="Pfam" id="PF07791">
    <property type="entry name" value="Imm11"/>
    <property type="match status" value="1"/>
</dbReference>
<sequence length="197" mass="22138">MTADYCVVTRAGSDRFPLLEWDEDGSRFYRGEPVVVTAPIKLRLGHPVPHNPVMADYHSLPRPVVAPRVKDVLEPLNLRGVQLVPADVLVQGEDVRRYWLLHVYQRIACVDRRHSLLRIDEDDGDILGIQRLVLDGAALEAVPEESRLVFRLAESPSVHLFHRTVVDAVLALRPEGLRFIPTARWNDAADFQGGLAS</sequence>
<dbReference type="EMBL" id="VIFM01000159">
    <property type="protein sequence ID" value="TQF12001.1"/>
    <property type="molecule type" value="Genomic_DNA"/>
</dbReference>
<evidence type="ECO:0000259" key="1">
    <source>
        <dbReference type="Pfam" id="PF07791"/>
    </source>
</evidence>
<evidence type="ECO:0000313" key="3">
    <source>
        <dbReference type="Proteomes" id="UP000315369"/>
    </source>
</evidence>
<organism evidence="2 3">
    <name type="scientific">Myxococcus llanfairpwllgwyngyllgogerychwyrndrobwllllantysiliogogogochensis</name>
    <dbReference type="NCBI Taxonomy" id="2590453"/>
    <lineage>
        <taxon>Bacteria</taxon>
        <taxon>Pseudomonadati</taxon>
        <taxon>Myxococcota</taxon>
        <taxon>Myxococcia</taxon>
        <taxon>Myxococcales</taxon>
        <taxon>Cystobacterineae</taxon>
        <taxon>Myxococcaceae</taxon>
        <taxon>Myxococcus</taxon>
    </lineage>
</organism>
<feature type="domain" description="Immunity MXAN-0049 protein" evidence="1">
    <location>
        <begin position="29"/>
        <end position="181"/>
    </location>
</feature>
<dbReference type="InterPro" id="IPR012433">
    <property type="entry name" value="Imm11"/>
</dbReference>
<gene>
    <name evidence="2" type="ORF">FJV41_31230</name>
</gene>
<dbReference type="AlphaFoldDB" id="A0A540WSK1"/>
<accession>A0A540WSK1</accession>
<comment type="caution">
    <text evidence="2">The sequence shown here is derived from an EMBL/GenBank/DDBJ whole genome shotgun (WGS) entry which is preliminary data.</text>
</comment>
<keyword evidence="3" id="KW-1185">Reference proteome</keyword>
<protein>
    <recommendedName>
        <fullName evidence="1">Immunity MXAN-0049 protein domain-containing protein</fullName>
    </recommendedName>
</protein>
<proteinExistence type="predicted"/>
<dbReference type="Proteomes" id="UP000315369">
    <property type="component" value="Unassembled WGS sequence"/>
</dbReference>